<evidence type="ECO:0000313" key="2">
    <source>
        <dbReference type="Proteomes" id="UP000295221"/>
    </source>
</evidence>
<protein>
    <recommendedName>
        <fullName evidence="3">AsmA-like protein</fullName>
    </recommendedName>
</protein>
<reference evidence="1 2" key="1">
    <citation type="submission" date="2019-03" db="EMBL/GenBank/DDBJ databases">
        <title>Genomic Encyclopedia of Type Strains, Phase IV (KMG-IV): sequencing the most valuable type-strain genomes for metagenomic binning, comparative biology and taxonomic classification.</title>
        <authorList>
            <person name="Goeker M."/>
        </authorList>
    </citation>
    <scope>NUCLEOTIDE SEQUENCE [LARGE SCALE GENOMIC DNA]</scope>
    <source>
        <strain evidence="1 2">DSM 24179</strain>
    </source>
</reference>
<dbReference type="EMBL" id="SLWK01000001">
    <property type="protein sequence ID" value="TCO11093.1"/>
    <property type="molecule type" value="Genomic_DNA"/>
</dbReference>
<dbReference type="Proteomes" id="UP000295221">
    <property type="component" value="Unassembled WGS sequence"/>
</dbReference>
<dbReference type="OrthoDB" id="1117635at2"/>
<dbReference type="RefSeq" id="WP_132432127.1">
    <property type="nucleotide sequence ID" value="NZ_SLWK01000001.1"/>
</dbReference>
<proteinExistence type="predicted"/>
<name>A0A4R2GP46_9BACT</name>
<keyword evidence="2" id="KW-1185">Reference proteome</keyword>
<sequence>MKNRNARLMLFIALPVLIIALGILYIQAHLPRVLTSYIENLLEEKIAGYLDLSSGDLVDVKVQILNCNMFAATVTTDEISIYAETEVYNEDSSAMSQKVAYEAGVTNLEISLKPLVLIALGFRKFTFNRLKADSIYYNTKSLLDEPLEKLKFHSGAIHFKGKIELPDQESSAIESTSFKNHLFQASNLSIYFPQDLYSFHIASISVDGVMETIHMEKIIALPNYVKEEFYRHVEFETDRIETHLDHLEVKGLRIDKKHGRRELMVSQVDIRNGLIDVLRDRRPAFNEEQRPVMPTRLFATAPINFFVGEINISEVDILYSEFPEDGSDSAFHESSGKVPFKKLKASLSNITNIADSLHKDSIMRISAEAFIFDDAMLRADFIYNLKDINGGYSADVELTEFQFEAINSAIYPLAGIRFAGGIHKSSVLSFTGNDVESRGELYMEWNNLSLNFTPESGKMITGITKYLGKIIYHPSNPNDFNKSPSGDIYFERDIQRFVFNYWWNCYLSGIKNSVIRDFVPI</sequence>
<comment type="caution">
    <text evidence="1">The sequence shown here is derived from an EMBL/GenBank/DDBJ whole genome shotgun (WGS) entry which is preliminary data.</text>
</comment>
<dbReference type="PROSITE" id="PS00019">
    <property type="entry name" value="ACTININ_1"/>
    <property type="match status" value="1"/>
</dbReference>
<organism evidence="1 2">
    <name type="scientific">Natronoflexus pectinivorans</name>
    <dbReference type="NCBI Taxonomy" id="682526"/>
    <lineage>
        <taxon>Bacteria</taxon>
        <taxon>Pseudomonadati</taxon>
        <taxon>Bacteroidota</taxon>
        <taxon>Bacteroidia</taxon>
        <taxon>Marinilabiliales</taxon>
        <taxon>Marinilabiliaceae</taxon>
        <taxon>Natronoflexus</taxon>
    </lineage>
</organism>
<gene>
    <name evidence="1" type="ORF">EV194_101727</name>
</gene>
<evidence type="ECO:0008006" key="3">
    <source>
        <dbReference type="Google" id="ProtNLM"/>
    </source>
</evidence>
<evidence type="ECO:0000313" key="1">
    <source>
        <dbReference type="EMBL" id="TCO11093.1"/>
    </source>
</evidence>
<dbReference type="InterPro" id="IPR001589">
    <property type="entry name" value="Actinin_actin-bd_CS"/>
</dbReference>
<dbReference type="AlphaFoldDB" id="A0A4R2GP46"/>
<accession>A0A4R2GP46</accession>